<evidence type="ECO:0000256" key="2">
    <source>
        <dbReference type="ARBA" id="ARBA00023002"/>
    </source>
</evidence>
<dbReference type="InterPro" id="IPR003680">
    <property type="entry name" value="Flavodoxin_fold"/>
</dbReference>
<dbReference type="Gene3D" id="3.40.50.360">
    <property type="match status" value="1"/>
</dbReference>
<comment type="similarity">
    <text evidence="1">Belongs to the NAD(P)H dehydrogenase (quinone) family.</text>
</comment>
<sequence>MKVFIAFAHPESQLLNGALLRVTVEELEAQGHRVQVSDLYTMQWKSQVDRADFPHLPPDARLKVVYAPVEATASNRLTDDVKREQEKLLWADTVIFSSQFGGWACLQTSKADLTESIP</sequence>
<dbReference type="PANTHER" id="PTHR10204">
    <property type="entry name" value="NAD P H OXIDOREDUCTASE-RELATED"/>
    <property type="match status" value="1"/>
</dbReference>
<feature type="domain" description="Flavodoxin-like fold" evidence="3">
    <location>
        <begin position="1"/>
        <end position="97"/>
    </location>
</feature>
<dbReference type="Pfam" id="PF02525">
    <property type="entry name" value="Flavodoxin_2"/>
    <property type="match status" value="1"/>
</dbReference>
<dbReference type="InterPro" id="IPR029039">
    <property type="entry name" value="Flavoprotein-like_sf"/>
</dbReference>
<evidence type="ECO:0000313" key="5">
    <source>
        <dbReference type="Proteomes" id="UP001305414"/>
    </source>
</evidence>
<reference evidence="4 5" key="1">
    <citation type="submission" date="2023-10" db="EMBL/GenBank/DDBJ databases">
        <title>Draft genome sequence of Xylaria bambusicola isolate GMP-LS, the root and basal stem rot pathogen of sugarcane in Indonesia.</title>
        <authorList>
            <person name="Selvaraj P."/>
            <person name="Muralishankar V."/>
            <person name="Muruganantham S."/>
            <person name="Sp S."/>
            <person name="Haryani S."/>
            <person name="Lau K.J.X."/>
            <person name="Naqvi N.I."/>
        </authorList>
    </citation>
    <scope>NUCLEOTIDE SEQUENCE [LARGE SCALE GENOMIC DNA]</scope>
    <source>
        <strain evidence="4">GMP-LS</strain>
    </source>
</reference>
<gene>
    <name evidence="4" type="ORF">RRF57_008745</name>
</gene>
<comment type="caution">
    <text evidence="4">The sequence shown here is derived from an EMBL/GenBank/DDBJ whole genome shotgun (WGS) entry which is preliminary data.</text>
</comment>
<dbReference type="GO" id="GO:0003955">
    <property type="term" value="F:NAD(P)H dehydrogenase (quinone) activity"/>
    <property type="evidence" value="ECO:0007669"/>
    <property type="project" value="TreeGrafter"/>
</dbReference>
<accession>A0AAN7UUF1</accession>
<dbReference type="SUPFAM" id="SSF52218">
    <property type="entry name" value="Flavoproteins"/>
    <property type="match status" value="1"/>
</dbReference>
<dbReference type="InterPro" id="IPR051545">
    <property type="entry name" value="NAD(P)H_dehydrogenase_qn"/>
</dbReference>
<dbReference type="EMBL" id="JAWHQM010000029">
    <property type="protein sequence ID" value="KAK5633031.1"/>
    <property type="molecule type" value="Genomic_DNA"/>
</dbReference>
<dbReference type="AlphaFoldDB" id="A0AAN7UUF1"/>
<evidence type="ECO:0000256" key="1">
    <source>
        <dbReference type="ARBA" id="ARBA00006252"/>
    </source>
</evidence>
<keyword evidence="2" id="KW-0560">Oxidoreductase</keyword>
<dbReference type="PANTHER" id="PTHR10204:SF34">
    <property type="entry name" value="NAD(P)H DEHYDROGENASE [QUINONE] 1 ISOFORM 1"/>
    <property type="match status" value="1"/>
</dbReference>
<proteinExistence type="inferred from homology"/>
<keyword evidence="5" id="KW-1185">Reference proteome</keyword>
<dbReference type="Proteomes" id="UP001305414">
    <property type="component" value="Unassembled WGS sequence"/>
</dbReference>
<protein>
    <recommendedName>
        <fullName evidence="3">Flavodoxin-like fold domain-containing protein</fullName>
    </recommendedName>
</protein>
<evidence type="ECO:0000259" key="3">
    <source>
        <dbReference type="Pfam" id="PF02525"/>
    </source>
</evidence>
<name>A0AAN7UUF1_9PEZI</name>
<organism evidence="4 5">
    <name type="scientific">Xylaria bambusicola</name>
    <dbReference type="NCBI Taxonomy" id="326684"/>
    <lineage>
        <taxon>Eukaryota</taxon>
        <taxon>Fungi</taxon>
        <taxon>Dikarya</taxon>
        <taxon>Ascomycota</taxon>
        <taxon>Pezizomycotina</taxon>
        <taxon>Sordariomycetes</taxon>
        <taxon>Xylariomycetidae</taxon>
        <taxon>Xylariales</taxon>
        <taxon>Xylariaceae</taxon>
        <taxon>Xylaria</taxon>
    </lineage>
</organism>
<evidence type="ECO:0000313" key="4">
    <source>
        <dbReference type="EMBL" id="KAK5633031.1"/>
    </source>
</evidence>
<dbReference type="GO" id="GO:0005829">
    <property type="term" value="C:cytosol"/>
    <property type="evidence" value="ECO:0007669"/>
    <property type="project" value="TreeGrafter"/>
</dbReference>